<keyword evidence="2" id="KW-1185">Reference proteome</keyword>
<organism evidence="1 2">
    <name type="scientific">Ustilaginoidea virens</name>
    <name type="common">Rice false smut fungus</name>
    <name type="synonym">Villosiclava virens</name>
    <dbReference type="NCBI Taxonomy" id="1159556"/>
    <lineage>
        <taxon>Eukaryota</taxon>
        <taxon>Fungi</taxon>
        <taxon>Dikarya</taxon>
        <taxon>Ascomycota</taxon>
        <taxon>Pezizomycotina</taxon>
        <taxon>Sordariomycetes</taxon>
        <taxon>Hypocreomycetidae</taxon>
        <taxon>Hypocreales</taxon>
        <taxon>Clavicipitaceae</taxon>
        <taxon>Ustilaginoidea</taxon>
    </lineage>
</organism>
<evidence type="ECO:0000313" key="1">
    <source>
        <dbReference type="EMBL" id="QUC19755.1"/>
    </source>
</evidence>
<protein>
    <submittedName>
        <fullName evidence="1">Uncharacterized protein</fullName>
    </submittedName>
</protein>
<proteinExistence type="predicted"/>
<dbReference type="KEGG" id="uvi:66064774"/>
<evidence type="ECO:0000313" key="2">
    <source>
        <dbReference type="Proteomes" id="UP000027002"/>
    </source>
</evidence>
<dbReference type="RefSeq" id="XP_042997428.1">
    <property type="nucleotide sequence ID" value="XM_043141494.1"/>
</dbReference>
<gene>
    <name evidence="1" type="ORF">UV8b_03996</name>
</gene>
<dbReference type="Proteomes" id="UP000027002">
    <property type="component" value="Chromosome 3"/>
</dbReference>
<dbReference type="AlphaFoldDB" id="A0A8E5HQZ8"/>
<accession>A0A8E5HQZ8</accession>
<reference evidence="1" key="1">
    <citation type="submission" date="2020-03" db="EMBL/GenBank/DDBJ databases">
        <title>A mixture of massive structural variations and highly conserved coding sequences in Ustilaginoidea virens genome.</title>
        <authorList>
            <person name="Zhang K."/>
            <person name="Zhao Z."/>
            <person name="Zhang Z."/>
            <person name="Li Y."/>
            <person name="Hsiang T."/>
            <person name="Sun W."/>
        </authorList>
    </citation>
    <scope>NUCLEOTIDE SEQUENCE</scope>
    <source>
        <strain evidence="1">UV-8b</strain>
    </source>
</reference>
<sequence>MTNLRTLCLIESNSNTTTYILCLNRSAVRTDIVIATLVRRSAAYGQLKNVILLLNTPHKLFDLRLFSIYLAEMQSANPTCLFWLVIKRNCSPFYNGCKC</sequence>
<name>A0A8E5HQZ8_USTVR</name>
<dbReference type="GeneID" id="66064774"/>
<dbReference type="EMBL" id="CP072755">
    <property type="protein sequence ID" value="QUC19755.1"/>
    <property type="molecule type" value="Genomic_DNA"/>
</dbReference>